<evidence type="ECO:0000256" key="1">
    <source>
        <dbReference type="SAM" id="SignalP"/>
    </source>
</evidence>
<name>A0ABD3E9J7_9LAMI</name>
<dbReference type="EC" id="5.5.1.24" evidence="2"/>
<proteinExistence type="predicted"/>
<reference evidence="3" key="1">
    <citation type="journal article" date="2024" name="IScience">
        <title>Strigolactones Initiate the Formation of Haustorium-like Structures in Castilleja.</title>
        <authorList>
            <person name="Buerger M."/>
            <person name="Peterson D."/>
            <person name="Chory J."/>
        </authorList>
    </citation>
    <scope>NUCLEOTIDE SEQUENCE [LARGE SCALE GENOMIC DNA]</scope>
</reference>
<accession>A0ABD3E9J7</accession>
<dbReference type="GO" id="GO:0016853">
    <property type="term" value="F:isomerase activity"/>
    <property type="evidence" value="ECO:0007669"/>
    <property type="project" value="UniProtKB-KW"/>
</dbReference>
<evidence type="ECO:0000313" key="2">
    <source>
        <dbReference type="EMBL" id="KAL3650836.1"/>
    </source>
</evidence>
<dbReference type="Proteomes" id="UP001632038">
    <property type="component" value="Unassembled WGS sequence"/>
</dbReference>
<dbReference type="PANTHER" id="PTHR35309:SF2">
    <property type="entry name" value="TOCOPHEROL CYCLASE, CHLOROPLASTIC"/>
    <property type="match status" value="1"/>
</dbReference>
<gene>
    <name evidence="2" type="primary">VTE1_2</name>
    <name evidence="2" type="ORF">CASFOL_007239</name>
</gene>
<dbReference type="EMBL" id="JAVIJP010000007">
    <property type="protein sequence ID" value="KAL3650836.1"/>
    <property type="molecule type" value="Genomic_DNA"/>
</dbReference>
<dbReference type="PANTHER" id="PTHR35309">
    <property type="match status" value="1"/>
</dbReference>
<dbReference type="InterPro" id="IPR025893">
    <property type="entry name" value="Tocopherol_cyclase"/>
</dbReference>
<dbReference type="Pfam" id="PF14249">
    <property type="entry name" value="Tocopherol_cycl"/>
    <property type="match status" value="1"/>
</dbReference>
<keyword evidence="2" id="KW-0413">Isomerase</keyword>
<comment type="caution">
    <text evidence="2">The sequence shown here is derived from an EMBL/GenBank/DDBJ whole genome shotgun (WGS) entry which is preliminary data.</text>
</comment>
<feature type="chain" id="PRO_5044859714" evidence="1">
    <location>
        <begin position="27"/>
        <end position="79"/>
    </location>
</feature>
<feature type="signal peptide" evidence="1">
    <location>
        <begin position="1"/>
        <end position="26"/>
    </location>
</feature>
<protein>
    <submittedName>
        <fullName evidence="2">Tocopherol cyclase</fullName>
        <ecNumber evidence="2">5.5.1.24</ecNumber>
    </submittedName>
</protein>
<keyword evidence="1" id="KW-0732">Signal</keyword>
<dbReference type="GO" id="GO:0009976">
    <property type="term" value="F:tocopherol cyclase activity"/>
    <property type="evidence" value="ECO:0007669"/>
    <property type="project" value="UniProtKB-EC"/>
</dbReference>
<sequence>MLRIFLGVLALTAAGGLKQLPGLSEAFENAALIGVHYHYTWVFYEFVPLDGVLYCEIAAWGHRCISAENEIHELTSQFS</sequence>
<evidence type="ECO:0000313" key="3">
    <source>
        <dbReference type="Proteomes" id="UP001632038"/>
    </source>
</evidence>
<dbReference type="AlphaFoldDB" id="A0ABD3E9J7"/>
<keyword evidence="3" id="KW-1185">Reference proteome</keyword>
<organism evidence="2 3">
    <name type="scientific">Castilleja foliolosa</name>
    <dbReference type="NCBI Taxonomy" id="1961234"/>
    <lineage>
        <taxon>Eukaryota</taxon>
        <taxon>Viridiplantae</taxon>
        <taxon>Streptophyta</taxon>
        <taxon>Embryophyta</taxon>
        <taxon>Tracheophyta</taxon>
        <taxon>Spermatophyta</taxon>
        <taxon>Magnoliopsida</taxon>
        <taxon>eudicotyledons</taxon>
        <taxon>Gunneridae</taxon>
        <taxon>Pentapetalae</taxon>
        <taxon>asterids</taxon>
        <taxon>lamiids</taxon>
        <taxon>Lamiales</taxon>
        <taxon>Orobanchaceae</taxon>
        <taxon>Pedicularideae</taxon>
        <taxon>Castillejinae</taxon>
        <taxon>Castilleja</taxon>
    </lineage>
</organism>